<evidence type="ECO:0000256" key="18">
    <source>
        <dbReference type="ARBA" id="ARBA00047364"/>
    </source>
</evidence>
<organism evidence="22 23">
    <name type="scientific">Thauera phenolivorans</name>
    <dbReference type="NCBI Taxonomy" id="1792543"/>
    <lineage>
        <taxon>Bacteria</taxon>
        <taxon>Pseudomonadati</taxon>
        <taxon>Pseudomonadota</taxon>
        <taxon>Betaproteobacteria</taxon>
        <taxon>Rhodocyclales</taxon>
        <taxon>Zoogloeaceae</taxon>
        <taxon>Thauera</taxon>
    </lineage>
</organism>
<dbReference type="EC" id="6.1.1.10" evidence="5"/>
<comment type="similarity">
    <text evidence="3">Belongs to the class-I aminoacyl-tRNA synthetase family. MetG type 1 subfamily.</text>
</comment>
<dbReference type="PANTHER" id="PTHR45765">
    <property type="entry name" value="METHIONINE--TRNA LIGASE"/>
    <property type="match status" value="1"/>
</dbReference>
<comment type="catalytic activity">
    <reaction evidence="18">
        <text>tRNA(Met) + L-methionine + ATP = L-methionyl-tRNA(Met) + AMP + diphosphate</text>
        <dbReference type="Rhea" id="RHEA:13481"/>
        <dbReference type="Rhea" id="RHEA-COMP:9667"/>
        <dbReference type="Rhea" id="RHEA-COMP:9698"/>
        <dbReference type="ChEBI" id="CHEBI:30616"/>
        <dbReference type="ChEBI" id="CHEBI:33019"/>
        <dbReference type="ChEBI" id="CHEBI:57844"/>
        <dbReference type="ChEBI" id="CHEBI:78442"/>
        <dbReference type="ChEBI" id="CHEBI:78530"/>
        <dbReference type="ChEBI" id="CHEBI:456215"/>
        <dbReference type="EC" id="6.1.1.10"/>
    </reaction>
</comment>
<name>A0A7X7LX93_9RHOO</name>
<feature type="non-terminal residue" evidence="22">
    <location>
        <position position="1"/>
    </location>
</feature>
<dbReference type="EMBL" id="JAAYYV010000323">
    <property type="protein sequence ID" value="NLF55096.1"/>
    <property type="molecule type" value="Genomic_DNA"/>
</dbReference>
<dbReference type="InterPro" id="IPR012340">
    <property type="entry name" value="NA-bd_OB-fold"/>
</dbReference>
<evidence type="ECO:0000256" key="12">
    <source>
        <dbReference type="ARBA" id="ARBA00022833"/>
    </source>
</evidence>
<dbReference type="PROSITE" id="PS50886">
    <property type="entry name" value="TRBD"/>
    <property type="match status" value="1"/>
</dbReference>
<dbReference type="GO" id="GO:0000049">
    <property type="term" value="F:tRNA binding"/>
    <property type="evidence" value="ECO:0007669"/>
    <property type="project" value="UniProtKB-UniRule"/>
</dbReference>
<keyword evidence="16" id="KW-0030">Aminoacyl-tRNA synthetase</keyword>
<evidence type="ECO:0000313" key="23">
    <source>
        <dbReference type="Proteomes" id="UP000536534"/>
    </source>
</evidence>
<dbReference type="SUPFAM" id="SSF47323">
    <property type="entry name" value="Anticodon-binding domain of a subclass of class I aminoacyl-tRNA synthetases"/>
    <property type="match status" value="1"/>
</dbReference>
<dbReference type="FunFam" id="2.40.50.140:FF:000042">
    <property type="entry name" value="Methionine--tRNA ligase"/>
    <property type="match status" value="1"/>
</dbReference>
<dbReference type="InterPro" id="IPR023458">
    <property type="entry name" value="Met-tRNA_ligase_1"/>
</dbReference>
<dbReference type="Pfam" id="PF01588">
    <property type="entry name" value="tRNA_bind"/>
    <property type="match status" value="1"/>
</dbReference>
<keyword evidence="10" id="KW-0479">Metal-binding</keyword>
<evidence type="ECO:0000256" key="6">
    <source>
        <dbReference type="ARBA" id="ARBA00018753"/>
    </source>
</evidence>
<feature type="region of interest" description="Disordered" evidence="20">
    <location>
        <begin position="187"/>
        <end position="227"/>
    </location>
</feature>
<evidence type="ECO:0000256" key="17">
    <source>
        <dbReference type="ARBA" id="ARBA00030904"/>
    </source>
</evidence>
<dbReference type="PANTHER" id="PTHR45765:SF1">
    <property type="entry name" value="METHIONINE--TRNA LIGASE, CYTOPLASMIC"/>
    <property type="match status" value="1"/>
</dbReference>
<dbReference type="InterPro" id="IPR004495">
    <property type="entry name" value="Met-tRNA-synth_bsu_C"/>
</dbReference>
<keyword evidence="14 19" id="KW-0694">RNA-binding</keyword>
<dbReference type="NCBIfam" id="TIGR00399">
    <property type="entry name" value="metG_C_term"/>
    <property type="match status" value="1"/>
</dbReference>
<evidence type="ECO:0000256" key="8">
    <source>
        <dbReference type="ARBA" id="ARBA00022555"/>
    </source>
</evidence>
<reference evidence="22 23" key="1">
    <citation type="journal article" date="2020" name="Biotechnol. Biofuels">
        <title>New insights from the biogas microbiome by comprehensive genome-resolved metagenomics of nearly 1600 species originating from multiple anaerobic digesters.</title>
        <authorList>
            <person name="Campanaro S."/>
            <person name="Treu L."/>
            <person name="Rodriguez-R L.M."/>
            <person name="Kovalovszki A."/>
            <person name="Ziels R.M."/>
            <person name="Maus I."/>
            <person name="Zhu X."/>
            <person name="Kougias P.G."/>
            <person name="Basile A."/>
            <person name="Luo G."/>
            <person name="Schluter A."/>
            <person name="Konstantinidis K.T."/>
            <person name="Angelidaki I."/>
        </authorList>
    </citation>
    <scope>NUCLEOTIDE SEQUENCE [LARGE SCALE GENOMIC DNA]</scope>
    <source>
        <strain evidence="22">AS06rmzACSIP_256</strain>
    </source>
</reference>
<proteinExistence type="inferred from homology"/>
<evidence type="ECO:0000256" key="5">
    <source>
        <dbReference type="ARBA" id="ARBA00012838"/>
    </source>
</evidence>
<evidence type="ECO:0000256" key="14">
    <source>
        <dbReference type="ARBA" id="ARBA00022884"/>
    </source>
</evidence>
<dbReference type="InterPro" id="IPR009080">
    <property type="entry name" value="tRNAsynth_Ia_anticodon-bd"/>
</dbReference>
<sequence>TMEDVDLNLDDMIAKVNSDLVGKYVNIASRCAGFIARRFDGKLAASDTVATMEFEAAHRAGLVAQAYEERDYGRALREIMHLADTANQYVNENKPWELAKQEGQEVRLHQVCSTALTMFRDLTLYLKPVLPALAVEVERFLAIEPMAWPPHWAALPAGHEIRPYQHLMTRIERKQIDALLEANRESLAPAAPTKPGGDAREGEAASSQQRHAEKQQHAAQAAETASPQISIDDFGKVDLRIARIVDARHVEGADKLIRLSLDIGETDDSGAPRTRQVFAGIKSAYDPANLVGRLTVMVANLAPRKMKFGMSEGMVLAASDTDGRTPGLFILSPDAGAQPGMRVK</sequence>
<dbReference type="Pfam" id="PF19303">
    <property type="entry name" value="Anticodon_3"/>
    <property type="match status" value="1"/>
</dbReference>
<dbReference type="AlphaFoldDB" id="A0A7X7LX93"/>
<keyword evidence="13" id="KW-0067">ATP-binding</keyword>
<dbReference type="GO" id="GO:0006431">
    <property type="term" value="P:methionyl-tRNA aminoacylation"/>
    <property type="evidence" value="ECO:0007669"/>
    <property type="project" value="InterPro"/>
</dbReference>
<dbReference type="GO" id="GO:0005524">
    <property type="term" value="F:ATP binding"/>
    <property type="evidence" value="ECO:0007669"/>
    <property type="project" value="UniProtKB-KW"/>
</dbReference>
<dbReference type="Gene3D" id="2.40.50.140">
    <property type="entry name" value="Nucleic acid-binding proteins"/>
    <property type="match status" value="1"/>
</dbReference>
<comment type="subcellular location">
    <subcellularLocation>
        <location evidence="2">Cytoplasm</location>
    </subcellularLocation>
</comment>
<dbReference type="GO" id="GO:0005829">
    <property type="term" value="C:cytosol"/>
    <property type="evidence" value="ECO:0007669"/>
    <property type="project" value="TreeGrafter"/>
</dbReference>
<evidence type="ECO:0000256" key="7">
    <source>
        <dbReference type="ARBA" id="ARBA00022490"/>
    </source>
</evidence>
<protein>
    <recommendedName>
        <fullName evidence="6">Methionine--tRNA ligase</fullName>
        <ecNumber evidence="5">6.1.1.10</ecNumber>
    </recommendedName>
    <alternativeName>
        <fullName evidence="17">Methionyl-tRNA synthetase</fullName>
    </alternativeName>
</protein>
<dbReference type="Gene3D" id="1.10.730.10">
    <property type="entry name" value="Isoleucyl-tRNA Synthetase, Domain 1"/>
    <property type="match status" value="1"/>
</dbReference>
<evidence type="ECO:0000256" key="2">
    <source>
        <dbReference type="ARBA" id="ARBA00004496"/>
    </source>
</evidence>
<evidence type="ECO:0000256" key="3">
    <source>
        <dbReference type="ARBA" id="ARBA00008258"/>
    </source>
</evidence>
<feature type="compositionally biased region" description="Low complexity" evidence="20">
    <location>
        <begin position="217"/>
        <end position="227"/>
    </location>
</feature>
<evidence type="ECO:0000256" key="4">
    <source>
        <dbReference type="ARBA" id="ARBA00011738"/>
    </source>
</evidence>
<evidence type="ECO:0000259" key="21">
    <source>
        <dbReference type="PROSITE" id="PS50886"/>
    </source>
</evidence>
<evidence type="ECO:0000256" key="13">
    <source>
        <dbReference type="ARBA" id="ARBA00022840"/>
    </source>
</evidence>
<keyword evidence="15" id="KW-0648">Protein biosynthesis</keyword>
<dbReference type="CDD" id="cd07957">
    <property type="entry name" value="Anticodon_Ia_Met"/>
    <property type="match status" value="1"/>
</dbReference>
<dbReference type="InterPro" id="IPR002547">
    <property type="entry name" value="tRNA-bd_dom"/>
</dbReference>
<dbReference type="GO" id="GO:0046872">
    <property type="term" value="F:metal ion binding"/>
    <property type="evidence" value="ECO:0007669"/>
    <property type="project" value="UniProtKB-KW"/>
</dbReference>
<keyword evidence="11" id="KW-0547">Nucleotide-binding</keyword>
<evidence type="ECO:0000256" key="11">
    <source>
        <dbReference type="ARBA" id="ARBA00022741"/>
    </source>
</evidence>
<keyword evidence="9 22" id="KW-0436">Ligase</keyword>
<evidence type="ECO:0000256" key="10">
    <source>
        <dbReference type="ARBA" id="ARBA00022723"/>
    </source>
</evidence>
<comment type="caution">
    <text evidence="22">The sequence shown here is derived from an EMBL/GenBank/DDBJ whole genome shotgun (WGS) entry which is preliminary data.</text>
</comment>
<evidence type="ECO:0000256" key="19">
    <source>
        <dbReference type="PROSITE-ProRule" id="PRU00209"/>
    </source>
</evidence>
<evidence type="ECO:0000256" key="16">
    <source>
        <dbReference type="ARBA" id="ARBA00023146"/>
    </source>
</evidence>
<keyword evidence="7" id="KW-0963">Cytoplasm</keyword>
<dbReference type="CDD" id="cd02800">
    <property type="entry name" value="tRNA_bind_EcMetRS_like"/>
    <property type="match status" value="1"/>
</dbReference>
<evidence type="ECO:0000256" key="20">
    <source>
        <dbReference type="SAM" id="MobiDB-lite"/>
    </source>
</evidence>
<evidence type="ECO:0000256" key="9">
    <source>
        <dbReference type="ARBA" id="ARBA00022598"/>
    </source>
</evidence>
<dbReference type="InterPro" id="IPR041872">
    <property type="entry name" value="Anticodon_Met"/>
</dbReference>
<accession>A0A7X7LX93</accession>
<feature type="domain" description="TRNA-binding" evidence="21">
    <location>
        <begin position="233"/>
        <end position="344"/>
    </location>
</feature>
<evidence type="ECO:0000256" key="15">
    <source>
        <dbReference type="ARBA" id="ARBA00022917"/>
    </source>
</evidence>
<dbReference type="GO" id="GO:0004825">
    <property type="term" value="F:methionine-tRNA ligase activity"/>
    <property type="evidence" value="ECO:0007669"/>
    <property type="project" value="UniProtKB-EC"/>
</dbReference>
<dbReference type="SUPFAM" id="SSF50249">
    <property type="entry name" value="Nucleic acid-binding proteins"/>
    <property type="match status" value="1"/>
</dbReference>
<keyword evidence="8 19" id="KW-0820">tRNA-binding</keyword>
<gene>
    <name evidence="22" type="primary">metG</name>
    <name evidence="22" type="ORF">GX576_12000</name>
</gene>
<comment type="subunit">
    <text evidence="4">Homodimer.</text>
</comment>
<evidence type="ECO:0000256" key="1">
    <source>
        <dbReference type="ARBA" id="ARBA00003314"/>
    </source>
</evidence>
<dbReference type="Proteomes" id="UP000536534">
    <property type="component" value="Unassembled WGS sequence"/>
</dbReference>
<keyword evidence="12" id="KW-0862">Zinc</keyword>
<evidence type="ECO:0000313" key="22">
    <source>
        <dbReference type="EMBL" id="NLF55096.1"/>
    </source>
</evidence>
<comment type="function">
    <text evidence="1">Is required not only for elongation of protein synthesis but also for the initiation of all mRNA translation through initiator tRNA(fMet) aminoacylation.</text>
</comment>